<dbReference type="InterPro" id="IPR007569">
    <property type="entry name" value="DUF559"/>
</dbReference>
<reference evidence="2 3" key="1">
    <citation type="submission" date="2018-06" db="EMBL/GenBank/DDBJ databases">
        <authorList>
            <consortium name="Pathogen Informatics"/>
            <person name="Doyle S."/>
        </authorList>
    </citation>
    <scope>NUCLEOTIDE SEQUENCE [LARGE SCALE GENOMIC DNA]</scope>
    <source>
        <strain evidence="2 3">NCTC10821</strain>
    </source>
</reference>
<protein>
    <submittedName>
        <fullName evidence="2">Protein of uncharacterized function (DUF559)</fullName>
    </submittedName>
</protein>
<dbReference type="OrthoDB" id="570572at2"/>
<dbReference type="Pfam" id="PF04480">
    <property type="entry name" value="DUF559"/>
    <property type="match status" value="1"/>
</dbReference>
<accession>A0A378TRZ8</accession>
<feature type="domain" description="DUF559" evidence="1">
    <location>
        <begin position="258"/>
        <end position="319"/>
    </location>
</feature>
<evidence type="ECO:0000313" key="3">
    <source>
        <dbReference type="Proteomes" id="UP000254978"/>
    </source>
</evidence>
<dbReference type="EMBL" id="UGQT01000001">
    <property type="protein sequence ID" value="STZ62535.1"/>
    <property type="molecule type" value="Genomic_DNA"/>
</dbReference>
<evidence type="ECO:0000259" key="1">
    <source>
        <dbReference type="Pfam" id="PF04480"/>
    </source>
</evidence>
<organism evidence="2 3">
    <name type="scientific">Mycolicibacterium tokaiense</name>
    <dbReference type="NCBI Taxonomy" id="39695"/>
    <lineage>
        <taxon>Bacteria</taxon>
        <taxon>Bacillati</taxon>
        <taxon>Actinomycetota</taxon>
        <taxon>Actinomycetes</taxon>
        <taxon>Mycobacteriales</taxon>
        <taxon>Mycobacteriaceae</taxon>
        <taxon>Mycolicibacterium</taxon>
    </lineage>
</organism>
<sequence length="337" mass="35994">MRSALSELPTDRVICLEGPTVEQFAVAIDPLPENAPVIVMLEIGAAADAAGAVGIVLDALESVARAQLTAWLPAAVAVTASSDAERRTIRRLARETASSTSLYGPYLADLAEAALRRQPRVHRHDADTRAAALSGILARTYGRAAVTLAWWAAAALPPVAQQVLGTAAHWFTGRGFGIWILGAGVVEPGRFPTVTLTAAPPADAASPALTFPVLAGRPHPGSAVELDVEARLQRHAWARGRTWNQIYHPHPLTPPIRVDLMWPAERVVVELDGPDHRGIVKYADDRRRDNALTVGGYAVLRFTNAEVTTDASRVLAMIEGLLAARREGGTPGEDRAR</sequence>
<dbReference type="AlphaFoldDB" id="A0A378TRZ8"/>
<keyword evidence="3" id="KW-1185">Reference proteome</keyword>
<dbReference type="Gene3D" id="3.40.960.10">
    <property type="entry name" value="VSR Endonuclease"/>
    <property type="match status" value="1"/>
</dbReference>
<name>A0A378TRZ8_9MYCO</name>
<dbReference type="Proteomes" id="UP000254978">
    <property type="component" value="Unassembled WGS sequence"/>
</dbReference>
<proteinExistence type="predicted"/>
<gene>
    <name evidence="2" type="ORF">NCTC10821_06104</name>
</gene>
<dbReference type="SUPFAM" id="SSF52980">
    <property type="entry name" value="Restriction endonuclease-like"/>
    <property type="match status" value="1"/>
</dbReference>
<dbReference type="RefSeq" id="WP_147289440.1">
    <property type="nucleotide sequence ID" value="NZ_AP022600.1"/>
</dbReference>
<evidence type="ECO:0000313" key="2">
    <source>
        <dbReference type="EMBL" id="STZ62535.1"/>
    </source>
</evidence>
<dbReference type="InterPro" id="IPR011335">
    <property type="entry name" value="Restrct_endonuc-II-like"/>
</dbReference>